<evidence type="ECO:0000256" key="3">
    <source>
        <dbReference type="ARBA" id="ARBA00023163"/>
    </source>
</evidence>
<dbReference type="InterPro" id="IPR000524">
    <property type="entry name" value="Tscrpt_reg_HTH_GntR"/>
</dbReference>
<reference evidence="6" key="1">
    <citation type="submission" date="2021-11" db="EMBL/GenBank/DDBJ databases">
        <title>Streptomyces corallinus and Kineosporia corallina sp. nov., two new coral-derived marine actinobacteria.</title>
        <authorList>
            <person name="Buangrab K."/>
            <person name="Sutthacheep M."/>
            <person name="Yeemin T."/>
            <person name="Harunari E."/>
            <person name="Igarashi Y."/>
            <person name="Sripreechasak P."/>
            <person name="Kanchanasin P."/>
            <person name="Tanasupawat S."/>
            <person name="Phongsopitanun W."/>
        </authorList>
    </citation>
    <scope>NUCLEOTIDE SEQUENCE</scope>
    <source>
        <strain evidence="6">JCM 31032</strain>
    </source>
</reference>
<dbReference type="InterPro" id="IPR050679">
    <property type="entry name" value="Bact_HTH_transcr_reg"/>
</dbReference>
<comment type="caution">
    <text evidence="6">The sequence shown here is derived from an EMBL/GenBank/DDBJ whole genome shotgun (WGS) entry which is preliminary data.</text>
</comment>
<dbReference type="InterPro" id="IPR036388">
    <property type="entry name" value="WH-like_DNA-bd_sf"/>
</dbReference>
<dbReference type="SMART" id="SM00345">
    <property type="entry name" value="HTH_GNTR"/>
    <property type="match status" value="1"/>
</dbReference>
<evidence type="ECO:0000313" key="6">
    <source>
        <dbReference type="EMBL" id="MCD5317161.1"/>
    </source>
</evidence>
<dbReference type="GO" id="GO:0003677">
    <property type="term" value="F:DNA binding"/>
    <property type="evidence" value="ECO:0007669"/>
    <property type="project" value="UniProtKB-KW"/>
</dbReference>
<evidence type="ECO:0000313" key="7">
    <source>
        <dbReference type="Proteomes" id="UP001138997"/>
    </source>
</evidence>
<dbReference type="GO" id="GO:0003700">
    <property type="term" value="F:DNA-binding transcription factor activity"/>
    <property type="evidence" value="ECO:0007669"/>
    <property type="project" value="InterPro"/>
</dbReference>
<dbReference type="EMBL" id="JAJOMB010000046">
    <property type="protein sequence ID" value="MCD5317161.1"/>
    <property type="molecule type" value="Genomic_DNA"/>
</dbReference>
<dbReference type="GO" id="GO:0045892">
    <property type="term" value="P:negative regulation of DNA-templated transcription"/>
    <property type="evidence" value="ECO:0007669"/>
    <property type="project" value="TreeGrafter"/>
</dbReference>
<dbReference type="PANTHER" id="PTHR44846:SF17">
    <property type="entry name" value="GNTR-FAMILY TRANSCRIPTIONAL REGULATOR"/>
    <property type="match status" value="1"/>
</dbReference>
<dbReference type="RefSeq" id="WP_231450013.1">
    <property type="nucleotide sequence ID" value="NZ_JAJOMB010000046.1"/>
</dbReference>
<accession>A0A9X1NNT7</accession>
<dbReference type="InterPro" id="IPR036390">
    <property type="entry name" value="WH_DNA-bd_sf"/>
</dbReference>
<feature type="coiled-coil region" evidence="4">
    <location>
        <begin position="86"/>
        <end position="113"/>
    </location>
</feature>
<dbReference type="PANTHER" id="PTHR44846">
    <property type="entry name" value="MANNOSYL-D-GLYCERATE TRANSPORT/METABOLISM SYSTEM REPRESSOR MNGR-RELATED"/>
    <property type="match status" value="1"/>
</dbReference>
<name>A0A9X1NNT7_9ACTN</name>
<keyword evidence="2" id="KW-0238">DNA-binding</keyword>
<keyword evidence="1" id="KW-0805">Transcription regulation</keyword>
<evidence type="ECO:0000256" key="1">
    <source>
        <dbReference type="ARBA" id="ARBA00023015"/>
    </source>
</evidence>
<keyword evidence="4" id="KW-0175">Coiled coil</keyword>
<dbReference type="Proteomes" id="UP001138997">
    <property type="component" value="Unassembled WGS sequence"/>
</dbReference>
<dbReference type="Pfam" id="PF00392">
    <property type="entry name" value="GntR"/>
    <property type="match status" value="1"/>
</dbReference>
<protein>
    <submittedName>
        <fullName evidence="6">Winged helix-turn-helix domain-containing protein</fullName>
    </submittedName>
</protein>
<evidence type="ECO:0000256" key="4">
    <source>
        <dbReference type="SAM" id="Coils"/>
    </source>
</evidence>
<evidence type="ECO:0000256" key="2">
    <source>
        <dbReference type="ARBA" id="ARBA00023125"/>
    </source>
</evidence>
<organism evidence="6 7">
    <name type="scientific">Kineosporia babensis</name>
    <dbReference type="NCBI Taxonomy" id="499548"/>
    <lineage>
        <taxon>Bacteria</taxon>
        <taxon>Bacillati</taxon>
        <taxon>Actinomycetota</taxon>
        <taxon>Actinomycetes</taxon>
        <taxon>Kineosporiales</taxon>
        <taxon>Kineosporiaceae</taxon>
        <taxon>Kineosporia</taxon>
    </lineage>
</organism>
<evidence type="ECO:0000259" key="5">
    <source>
        <dbReference type="PROSITE" id="PS50949"/>
    </source>
</evidence>
<proteinExistence type="predicted"/>
<dbReference type="SUPFAM" id="SSF46785">
    <property type="entry name" value="Winged helix' DNA-binding domain"/>
    <property type="match status" value="1"/>
</dbReference>
<dbReference type="CDD" id="cd07377">
    <property type="entry name" value="WHTH_GntR"/>
    <property type="match status" value="1"/>
</dbReference>
<keyword evidence="3" id="KW-0804">Transcription</keyword>
<dbReference type="AlphaFoldDB" id="A0A9X1NNT7"/>
<dbReference type="PROSITE" id="PS50949">
    <property type="entry name" value="HTH_GNTR"/>
    <property type="match status" value="1"/>
</dbReference>
<gene>
    <name evidence="6" type="ORF">LR394_40345</name>
</gene>
<feature type="domain" description="HTH gntR-type" evidence="5">
    <location>
        <begin position="9"/>
        <end position="77"/>
    </location>
</feature>
<sequence>MSLAADDPRPPYVQVADALRQDVASGALAAGQRVPSIRDLASRFGVAQMTVQNALRLLRDEHVIETTPNRGSFVCRTEPEATTDDLSALAQEVRALREDYRDLTQRLSALEERDQLP</sequence>
<keyword evidence="7" id="KW-1185">Reference proteome</keyword>
<dbReference type="Gene3D" id="1.10.10.10">
    <property type="entry name" value="Winged helix-like DNA-binding domain superfamily/Winged helix DNA-binding domain"/>
    <property type="match status" value="1"/>
</dbReference>